<protein>
    <submittedName>
        <fullName evidence="10">S-adenosylmethionine decarboxylase proenzyme</fullName>
    </submittedName>
</protein>
<dbReference type="InterPro" id="IPR003826">
    <property type="entry name" value="AdoMetDC_fam_prok"/>
</dbReference>
<dbReference type="GO" id="GO:0008295">
    <property type="term" value="P:spermidine biosynthetic process"/>
    <property type="evidence" value="ECO:0007669"/>
    <property type="project" value="UniProtKB-KW"/>
</dbReference>
<evidence type="ECO:0000256" key="8">
    <source>
        <dbReference type="ARBA" id="ARBA00023270"/>
    </source>
</evidence>
<dbReference type="PANTHER" id="PTHR33866:SF2">
    <property type="entry name" value="S-ADENOSYLMETHIONINE DECARBOXYLASE PROENZYME"/>
    <property type="match status" value="1"/>
</dbReference>
<evidence type="ECO:0000313" key="10">
    <source>
        <dbReference type="EMBL" id="OGG51829.1"/>
    </source>
</evidence>
<accession>A0A1F6CRL5</accession>
<evidence type="ECO:0000256" key="4">
    <source>
        <dbReference type="ARBA" id="ARBA00023066"/>
    </source>
</evidence>
<dbReference type="Pfam" id="PF02675">
    <property type="entry name" value="AdoMet_dc"/>
    <property type="match status" value="1"/>
</dbReference>
<dbReference type="GO" id="GO:0004014">
    <property type="term" value="F:adenosylmethionine decarboxylase activity"/>
    <property type="evidence" value="ECO:0007669"/>
    <property type="project" value="InterPro"/>
</dbReference>
<dbReference type="PANTHER" id="PTHR33866">
    <property type="entry name" value="S-ADENOSYLMETHIONINE DECARBOXYLASE PROENZYME"/>
    <property type="match status" value="1"/>
</dbReference>
<sequence>MNAKGTLLVIDLYDAPAGVLNDAPFIEGVAREVAGRVGAQVLEASCHTLEPQGVIVVLTLSQSHLSVHTWPEDGYAAVDLFFCGREFHEELSLAKMLCERLRAARYEEKVLLRGTRLSGPSAVVSRHGSVTSNGTY</sequence>
<keyword evidence="3" id="KW-0068">Autocatalytic cleavage</keyword>
<comment type="caution">
    <text evidence="10">The sequence shown here is derived from an EMBL/GenBank/DDBJ whole genome shotgun (WGS) entry which is preliminary data.</text>
</comment>
<keyword evidence="7" id="KW-0456">Lyase</keyword>
<proteinExistence type="predicted"/>
<keyword evidence="4" id="KW-0745">Spermidine biosynthesis</keyword>
<gene>
    <name evidence="10" type="ORF">A3F84_29095</name>
</gene>
<evidence type="ECO:0000256" key="1">
    <source>
        <dbReference type="ARBA" id="ARBA00001928"/>
    </source>
</evidence>
<evidence type="ECO:0000256" key="6">
    <source>
        <dbReference type="ARBA" id="ARBA00023145"/>
    </source>
</evidence>
<dbReference type="InterPro" id="IPR017716">
    <property type="entry name" value="S-AdoMet_deCOase_pro-enz"/>
</dbReference>
<dbReference type="Gene3D" id="3.60.90.10">
    <property type="entry name" value="S-adenosylmethionine decarboxylase"/>
    <property type="match status" value="1"/>
</dbReference>
<dbReference type="SUPFAM" id="SSF56276">
    <property type="entry name" value="S-adenosylmethionine decarboxylase"/>
    <property type="match status" value="1"/>
</dbReference>
<evidence type="ECO:0000256" key="9">
    <source>
        <dbReference type="ARBA" id="ARBA00023317"/>
    </source>
</evidence>
<dbReference type="GO" id="GO:0005829">
    <property type="term" value="C:cytosol"/>
    <property type="evidence" value="ECO:0007669"/>
    <property type="project" value="TreeGrafter"/>
</dbReference>
<keyword evidence="2" id="KW-0210">Decarboxylase</keyword>
<keyword evidence="6" id="KW-0865">Zymogen</keyword>
<evidence type="ECO:0000256" key="2">
    <source>
        <dbReference type="ARBA" id="ARBA00022793"/>
    </source>
</evidence>
<evidence type="ECO:0000256" key="3">
    <source>
        <dbReference type="ARBA" id="ARBA00022813"/>
    </source>
</evidence>
<keyword evidence="8" id="KW-0704">Schiff base</keyword>
<dbReference type="NCBIfam" id="TIGR03330">
    <property type="entry name" value="SAM_DCase_Bsu"/>
    <property type="match status" value="1"/>
</dbReference>
<organism evidence="10 11">
    <name type="scientific">Handelsmanbacteria sp. (strain RIFCSPLOWO2_12_FULL_64_10)</name>
    <dbReference type="NCBI Taxonomy" id="1817868"/>
    <lineage>
        <taxon>Bacteria</taxon>
        <taxon>Candidatus Handelsmaniibacteriota</taxon>
    </lineage>
</organism>
<evidence type="ECO:0000256" key="5">
    <source>
        <dbReference type="ARBA" id="ARBA00023115"/>
    </source>
</evidence>
<evidence type="ECO:0000313" key="11">
    <source>
        <dbReference type="Proteomes" id="UP000178606"/>
    </source>
</evidence>
<comment type="cofactor">
    <cofactor evidence="1">
        <name>pyruvate</name>
        <dbReference type="ChEBI" id="CHEBI:15361"/>
    </cofactor>
</comment>
<dbReference type="AlphaFoldDB" id="A0A1F6CRL5"/>
<name>A0A1F6CRL5_HANXR</name>
<dbReference type="EMBL" id="MFKF01000167">
    <property type="protein sequence ID" value="OGG51829.1"/>
    <property type="molecule type" value="Genomic_DNA"/>
</dbReference>
<dbReference type="Proteomes" id="UP000178606">
    <property type="component" value="Unassembled WGS sequence"/>
</dbReference>
<keyword evidence="5" id="KW-0620">Polyamine biosynthesis</keyword>
<evidence type="ECO:0000256" key="7">
    <source>
        <dbReference type="ARBA" id="ARBA00023239"/>
    </source>
</evidence>
<dbReference type="InterPro" id="IPR016067">
    <property type="entry name" value="S-AdoMet_deCO2ase_core"/>
</dbReference>
<reference evidence="10 11" key="1">
    <citation type="journal article" date="2016" name="Nat. Commun.">
        <title>Thousands of microbial genomes shed light on interconnected biogeochemical processes in an aquifer system.</title>
        <authorList>
            <person name="Anantharaman K."/>
            <person name="Brown C.T."/>
            <person name="Hug L.A."/>
            <person name="Sharon I."/>
            <person name="Castelle C.J."/>
            <person name="Probst A.J."/>
            <person name="Thomas B.C."/>
            <person name="Singh A."/>
            <person name="Wilkins M.J."/>
            <person name="Karaoz U."/>
            <person name="Brodie E.L."/>
            <person name="Williams K.H."/>
            <person name="Hubbard S.S."/>
            <person name="Banfield J.F."/>
        </authorList>
    </citation>
    <scope>NUCLEOTIDE SEQUENCE [LARGE SCALE GENOMIC DNA]</scope>
    <source>
        <strain evidence="11">RIFCSPLOWO2_12_FULL_64_10</strain>
    </source>
</reference>
<keyword evidence="9" id="KW-0670">Pyruvate</keyword>